<dbReference type="Proteomes" id="UP001430804">
    <property type="component" value="Unassembled WGS sequence"/>
</dbReference>
<sequence>MKIAKPINDLQREFNELCDKGGGMKGGPARSKVQQLLFSGSKKLNKFALAEIKDQLTKFSDRDPWKVCFAVGLGWGHLAKIEDDFTEAATTALETLDSSALEYATTFHFERGPTPIEQSLRGGYLMFQKVKLPETIPTDLVKIGRAQERWLSPLLGPNSNRPRYIGSWNATAMFMVALFTNPSLAADLEREVMLPPGGPIYMGMSILHGAHLLSSKPSGSELDDQAFEPGSIYENNALMAEFRKGLSGWSLLDVHSGIYMLGTRYPLSNDWL</sequence>
<accession>A0ABS6WJW7</accession>
<name>A0ABS6WJW7_9HYPH</name>
<dbReference type="EMBL" id="JAHWQX010000001">
    <property type="protein sequence ID" value="MBW3096238.1"/>
    <property type="molecule type" value="Genomic_DNA"/>
</dbReference>
<dbReference type="RefSeq" id="WP_219158269.1">
    <property type="nucleotide sequence ID" value="NZ_JAHWQX010000001.1"/>
</dbReference>
<proteinExistence type="predicted"/>
<comment type="caution">
    <text evidence="1">The sequence shown here is derived from an EMBL/GenBank/DDBJ whole genome shotgun (WGS) entry which is preliminary data.</text>
</comment>
<evidence type="ECO:0000313" key="2">
    <source>
        <dbReference type="Proteomes" id="UP001430804"/>
    </source>
</evidence>
<protein>
    <submittedName>
        <fullName evidence="1">Uncharacterized protein</fullName>
    </submittedName>
</protein>
<evidence type="ECO:0000313" key="1">
    <source>
        <dbReference type="EMBL" id="MBW3096238.1"/>
    </source>
</evidence>
<keyword evidence="2" id="KW-1185">Reference proteome</keyword>
<organism evidence="1 2">
    <name type="scientific">Pseudohoeflea coraliihabitans</name>
    <dbReference type="NCBI Taxonomy" id="2860393"/>
    <lineage>
        <taxon>Bacteria</taxon>
        <taxon>Pseudomonadati</taxon>
        <taxon>Pseudomonadota</taxon>
        <taxon>Alphaproteobacteria</taxon>
        <taxon>Hyphomicrobiales</taxon>
        <taxon>Rhizobiaceae</taxon>
        <taxon>Pseudohoeflea</taxon>
    </lineage>
</organism>
<gene>
    <name evidence="1" type="ORF">KY465_02965</name>
</gene>
<reference evidence="1" key="1">
    <citation type="submission" date="2021-07" db="EMBL/GenBank/DDBJ databases">
        <title>Pseudohoeflea marina sp. nov. a polyhydroxyalcanoate-producing bacterium.</title>
        <authorList>
            <person name="Zheng W."/>
            <person name="Yu S."/>
            <person name="Huang Y."/>
        </authorList>
    </citation>
    <scope>NUCLEOTIDE SEQUENCE</scope>
    <source>
        <strain evidence="1">DP4N28-3</strain>
    </source>
</reference>